<reference evidence="2" key="2">
    <citation type="submission" date="2015-01" db="EMBL/GenBank/DDBJ databases">
        <title>Evolutionary Origins and Diversification of the Mycorrhizal Mutualists.</title>
        <authorList>
            <consortium name="DOE Joint Genome Institute"/>
            <consortium name="Mycorrhizal Genomics Consortium"/>
            <person name="Kohler A."/>
            <person name="Kuo A."/>
            <person name="Nagy L.G."/>
            <person name="Floudas D."/>
            <person name="Copeland A."/>
            <person name="Barry K.W."/>
            <person name="Cichocki N."/>
            <person name="Veneault-Fourrey C."/>
            <person name="LaButti K."/>
            <person name="Lindquist E.A."/>
            <person name="Lipzen A."/>
            <person name="Lundell T."/>
            <person name="Morin E."/>
            <person name="Murat C."/>
            <person name="Riley R."/>
            <person name="Ohm R."/>
            <person name="Sun H."/>
            <person name="Tunlid A."/>
            <person name="Henrissat B."/>
            <person name="Grigoriev I.V."/>
            <person name="Hibbett D.S."/>
            <person name="Martin F."/>
        </authorList>
    </citation>
    <scope>NUCLEOTIDE SEQUENCE [LARGE SCALE GENOMIC DNA]</scope>
    <source>
        <strain evidence="2">MUT 4182</strain>
    </source>
</reference>
<gene>
    <name evidence="1" type="ORF">M407DRAFT_159284</name>
</gene>
<evidence type="ECO:0000313" key="2">
    <source>
        <dbReference type="Proteomes" id="UP000054248"/>
    </source>
</evidence>
<reference evidence="1 2" key="1">
    <citation type="submission" date="2014-04" db="EMBL/GenBank/DDBJ databases">
        <authorList>
            <consortium name="DOE Joint Genome Institute"/>
            <person name="Kuo A."/>
            <person name="Girlanda M."/>
            <person name="Perotto S."/>
            <person name="Kohler A."/>
            <person name="Nagy L.G."/>
            <person name="Floudas D."/>
            <person name="Copeland A."/>
            <person name="Barry K.W."/>
            <person name="Cichocki N."/>
            <person name="Veneault-Fourrey C."/>
            <person name="LaButti K."/>
            <person name="Lindquist E.A."/>
            <person name="Lipzen A."/>
            <person name="Lundell T."/>
            <person name="Morin E."/>
            <person name="Murat C."/>
            <person name="Sun H."/>
            <person name="Tunlid A."/>
            <person name="Henrissat B."/>
            <person name="Grigoriev I.V."/>
            <person name="Hibbett D.S."/>
            <person name="Martin F."/>
            <person name="Nordberg H.P."/>
            <person name="Cantor M.N."/>
            <person name="Hua S.X."/>
        </authorList>
    </citation>
    <scope>NUCLEOTIDE SEQUENCE [LARGE SCALE GENOMIC DNA]</scope>
    <source>
        <strain evidence="1 2">MUT 4182</strain>
    </source>
</reference>
<proteinExistence type="predicted"/>
<dbReference type="AlphaFoldDB" id="A0A0C3PU90"/>
<organism evidence="1 2">
    <name type="scientific">Tulasnella calospora MUT 4182</name>
    <dbReference type="NCBI Taxonomy" id="1051891"/>
    <lineage>
        <taxon>Eukaryota</taxon>
        <taxon>Fungi</taxon>
        <taxon>Dikarya</taxon>
        <taxon>Basidiomycota</taxon>
        <taxon>Agaricomycotina</taxon>
        <taxon>Agaricomycetes</taxon>
        <taxon>Cantharellales</taxon>
        <taxon>Tulasnellaceae</taxon>
        <taxon>Tulasnella</taxon>
    </lineage>
</organism>
<keyword evidence="2" id="KW-1185">Reference proteome</keyword>
<dbReference type="EMBL" id="KN823289">
    <property type="protein sequence ID" value="KIO18410.1"/>
    <property type="molecule type" value="Genomic_DNA"/>
</dbReference>
<evidence type="ECO:0000313" key="1">
    <source>
        <dbReference type="EMBL" id="KIO18410.1"/>
    </source>
</evidence>
<sequence length="144" mass="14706">MACRTSRACVRAFRSFKASNSFFKASTSANSSSTLRSCGALGPGASGGGVGQVSKWSGGIGVVESNGSLSSTRNDADAFPMASRSAVRTGVGDTGAGRVGWTRNGLLSSAADRSPVWIPTLSSDRTGAPCSLLANREERISRAI</sequence>
<dbReference type="HOGENOM" id="CLU_1797863_0_0_1"/>
<accession>A0A0C3PU90</accession>
<dbReference type="Proteomes" id="UP000054248">
    <property type="component" value="Unassembled WGS sequence"/>
</dbReference>
<protein>
    <submittedName>
        <fullName evidence="1">Uncharacterized protein</fullName>
    </submittedName>
</protein>
<name>A0A0C3PU90_9AGAM</name>